<reference evidence="1" key="1">
    <citation type="journal article" date="2023" name="bioRxiv">
        <title>Improved chromosome-level genome assembly for marigold (Tagetes erecta).</title>
        <authorList>
            <person name="Jiang F."/>
            <person name="Yuan L."/>
            <person name="Wang S."/>
            <person name="Wang H."/>
            <person name="Xu D."/>
            <person name="Wang A."/>
            <person name="Fan W."/>
        </authorList>
    </citation>
    <scope>NUCLEOTIDE SEQUENCE</scope>
    <source>
        <strain evidence="1">WSJ</strain>
        <tissue evidence="1">Leaf</tissue>
    </source>
</reference>
<proteinExistence type="predicted"/>
<dbReference type="Proteomes" id="UP001229421">
    <property type="component" value="Unassembled WGS sequence"/>
</dbReference>
<accession>A0AAD8LLF0</accession>
<protein>
    <submittedName>
        <fullName evidence="1">Uncharacterized protein</fullName>
    </submittedName>
</protein>
<gene>
    <name evidence="1" type="ORF">QVD17_06832</name>
</gene>
<keyword evidence="2" id="KW-1185">Reference proteome</keyword>
<comment type="caution">
    <text evidence="1">The sequence shown here is derived from an EMBL/GenBank/DDBJ whole genome shotgun (WGS) entry which is preliminary data.</text>
</comment>
<dbReference type="EMBL" id="JAUHHV010000001">
    <property type="protein sequence ID" value="KAK1440996.1"/>
    <property type="molecule type" value="Genomic_DNA"/>
</dbReference>
<dbReference type="AlphaFoldDB" id="A0AAD8LLF0"/>
<evidence type="ECO:0000313" key="2">
    <source>
        <dbReference type="Proteomes" id="UP001229421"/>
    </source>
</evidence>
<sequence>MLVSKSKFQDLFMCLSTWSFCSMVVENGGGGGWRTGMDNGVGRRMRMDSGGGGGGQIRYGLQPSIRVHGGDWRQWQPLIWPYSSTMGVMMSLKKEEVKHGDVTEGKKFNGDNSDAKRARWMVV</sequence>
<organism evidence="1 2">
    <name type="scientific">Tagetes erecta</name>
    <name type="common">African marigold</name>
    <dbReference type="NCBI Taxonomy" id="13708"/>
    <lineage>
        <taxon>Eukaryota</taxon>
        <taxon>Viridiplantae</taxon>
        <taxon>Streptophyta</taxon>
        <taxon>Embryophyta</taxon>
        <taxon>Tracheophyta</taxon>
        <taxon>Spermatophyta</taxon>
        <taxon>Magnoliopsida</taxon>
        <taxon>eudicotyledons</taxon>
        <taxon>Gunneridae</taxon>
        <taxon>Pentapetalae</taxon>
        <taxon>asterids</taxon>
        <taxon>campanulids</taxon>
        <taxon>Asterales</taxon>
        <taxon>Asteraceae</taxon>
        <taxon>Asteroideae</taxon>
        <taxon>Heliantheae alliance</taxon>
        <taxon>Tageteae</taxon>
        <taxon>Tagetes</taxon>
    </lineage>
</organism>
<name>A0AAD8LLF0_TARER</name>
<evidence type="ECO:0000313" key="1">
    <source>
        <dbReference type="EMBL" id="KAK1440996.1"/>
    </source>
</evidence>